<dbReference type="Gene3D" id="3.20.20.450">
    <property type="entry name" value="EAL domain"/>
    <property type="match status" value="1"/>
</dbReference>
<evidence type="ECO:0000259" key="4">
    <source>
        <dbReference type="PROSITE" id="PS50887"/>
    </source>
</evidence>
<feature type="transmembrane region" description="Helical" evidence="2">
    <location>
        <begin position="242"/>
        <end position="259"/>
    </location>
</feature>
<dbReference type="PANTHER" id="PTHR44757">
    <property type="entry name" value="DIGUANYLATE CYCLASE DGCP"/>
    <property type="match status" value="1"/>
</dbReference>
<dbReference type="EMBL" id="WLVL01000018">
    <property type="protein sequence ID" value="MTB71226.1"/>
    <property type="molecule type" value="Genomic_DNA"/>
</dbReference>
<evidence type="ECO:0000256" key="1">
    <source>
        <dbReference type="SAM" id="MobiDB-lite"/>
    </source>
</evidence>
<dbReference type="Proteomes" id="UP000431092">
    <property type="component" value="Unassembled WGS sequence"/>
</dbReference>
<feature type="domain" description="GGDEF" evidence="4">
    <location>
        <begin position="421"/>
        <end position="552"/>
    </location>
</feature>
<dbReference type="Gene3D" id="3.30.70.270">
    <property type="match status" value="1"/>
</dbReference>
<dbReference type="PANTHER" id="PTHR44757:SF2">
    <property type="entry name" value="BIOFILM ARCHITECTURE MAINTENANCE PROTEIN MBAA"/>
    <property type="match status" value="1"/>
</dbReference>
<dbReference type="PROSITE" id="PS50887">
    <property type="entry name" value="GGDEF"/>
    <property type="match status" value="1"/>
</dbReference>
<dbReference type="Pfam" id="PF00563">
    <property type="entry name" value="EAL"/>
    <property type="match status" value="1"/>
</dbReference>
<dbReference type="SUPFAM" id="SSF55073">
    <property type="entry name" value="Nucleotide cyclase"/>
    <property type="match status" value="1"/>
</dbReference>
<dbReference type="InterPro" id="IPR001633">
    <property type="entry name" value="EAL_dom"/>
</dbReference>
<evidence type="ECO:0000259" key="3">
    <source>
        <dbReference type="PROSITE" id="PS50883"/>
    </source>
</evidence>
<dbReference type="SMART" id="SM00052">
    <property type="entry name" value="EAL"/>
    <property type="match status" value="1"/>
</dbReference>
<dbReference type="InterPro" id="IPR043128">
    <property type="entry name" value="Rev_trsase/Diguanyl_cyclase"/>
</dbReference>
<evidence type="ECO:0000256" key="2">
    <source>
        <dbReference type="SAM" id="Phobius"/>
    </source>
</evidence>
<feature type="domain" description="EAL" evidence="3">
    <location>
        <begin position="561"/>
        <end position="817"/>
    </location>
</feature>
<dbReference type="Pfam" id="PF00990">
    <property type="entry name" value="GGDEF"/>
    <property type="match status" value="1"/>
</dbReference>
<name>A0A6I3IWH9_9MICO</name>
<dbReference type="NCBIfam" id="TIGR00254">
    <property type="entry name" value="GGDEF"/>
    <property type="match status" value="1"/>
</dbReference>
<feature type="compositionally biased region" description="Pro residues" evidence="1">
    <location>
        <begin position="47"/>
        <end position="59"/>
    </location>
</feature>
<evidence type="ECO:0000313" key="6">
    <source>
        <dbReference type="Proteomes" id="UP000431092"/>
    </source>
</evidence>
<accession>A0A6I3IWH9</accession>
<evidence type="ECO:0000313" key="5">
    <source>
        <dbReference type="EMBL" id="MTB71226.1"/>
    </source>
</evidence>
<keyword evidence="6" id="KW-1185">Reference proteome</keyword>
<gene>
    <name evidence="5" type="ORF">GGG17_04400</name>
</gene>
<dbReference type="CDD" id="cd01949">
    <property type="entry name" value="GGDEF"/>
    <property type="match status" value="1"/>
</dbReference>
<feature type="transmembrane region" description="Helical" evidence="2">
    <location>
        <begin position="97"/>
        <end position="117"/>
    </location>
</feature>
<feature type="region of interest" description="Disordered" evidence="1">
    <location>
        <begin position="1"/>
        <end position="59"/>
    </location>
</feature>
<feature type="compositionally biased region" description="Low complexity" evidence="1">
    <location>
        <begin position="1"/>
        <end position="22"/>
    </location>
</feature>
<dbReference type="SUPFAM" id="SSF141868">
    <property type="entry name" value="EAL domain-like"/>
    <property type="match status" value="1"/>
</dbReference>
<reference evidence="5 6" key="1">
    <citation type="submission" date="2019-11" db="EMBL/GenBank/DDBJ databases">
        <title>Whole genome sequencing identifies a novel species of the genus Arsenicicoccus isolated from human blood.</title>
        <authorList>
            <person name="Jeong J.H."/>
            <person name="Kweon O.J."/>
            <person name="Kim H.R."/>
            <person name="Kim T.-H."/>
            <person name="Ha S.-M."/>
            <person name="Lee M.-K."/>
        </authorList>
    </citation>
    <scope>NUCLEOTIDE SEQUENCE [LARGE SCALE GENOMIC DNA]</scope>
    <source>
        <strain evidence="5 6">MKL-02</strain>
    </source>
</reference>
<dbReference type="SMART" id="SM00267">
    <property type="entry name" value="GGDEF"/>
    <property type="match status" value="1"/>
</dbReference>
<dbReference type="InterPro" id="IPR035919">
    <property type="entry name" value="EAL_sf"/>
</dbReference>
<organism evidence="5 6">
    <name type="scientific">Arsenicicoccus cauae</name>
    <dbReference type="NCBI Taxonomy" id="2663847"/>
    <lineage>
        <taxon>Bacteria</taxon>
        <taxon>Bacillati</taxon>
        <taxon>Actinomycetota</taxon>
        <taxon>Actinomycetes</taxon>
        <taxon>Micrococcales</taxon>
        <taxon>Intrasporangiaceae</taxon>
        <taxon>Arsenicicoccus</taxon>
    </lineage>
</organism>
<feature type="transmembrane region" description="Helical" evidence="2">
    <location>
        <begin position="66"/>
        <end position="85"/>
    </location>
</feature>
<dbReference type="InterPro" id="IPR000160">
    <property type="entry name" value="GGDEF_dom"/>
</dbReference>
<feature type="transmembrane region" description="Helical" evidence="2">
    <location>
        <begin position="200"/>
        <end position="221"/>
    </location>
</feature>
<keyword evidence="2" id="KW-1133">Transmembrane helix</keyword>
<dbReference type="InterPro" id="IPR052155">
    <property type="entry name" value="Biofilm_reg_signaling"/>
</dbReference>
<keyword evidence="2" id="KW-0472">Membrane</keyword>
<sequence length="829" mass="89137">MNREAPGTPGTRPTSPTSPAPTRIDRPPMSSAIPEVTHGAVGDRSVPAPPEAGHSPPPPWANTPAYRVYSVLAALAGAASLALTVRFPGQVLPTSTVYVAGCVVVLVVVTTLILRGVRVPGTLVGDLPEALLTTPLLAVAPHWGYVVATVAVTLWTCLRWRLTPLDTTFNVGIAAISSAAATGAYHLTGGAAPHQMAWPVVVAALAGVLTQYALSEVAVWIGCVLDGKREHAPTLTSSVTRVVPQLMAIGLASCSVALGAQGTPLGALLGHALLAIVLVHLSVQGRSANQRWIAEQLYTASERLRSQTEVDDVPHVLAEELATLWQTHDWVVTEQPSRGQEAYRIGEDQYIALAPGRAVLPGPTRQASAALVDTAAEVRRSLEFERELRWRATRDALTGLGNRHRLWDALDERLPAAGRGAPLVLMSLDLDTFKAINDTYGHTVGDHLLVAVARRLTEHCAPEDVLARMAGDEFVILSDAAEPGEAVRRAQVLQHAISEPFTLDQNVVNVTCSIGVHHVCQPTTRANALSAADAALTRAKKSGRGTVTMATQEIVLEARRLLRLDAELRAAMHHGEFTLHYQPIVDAASGEAFAVEALLRWEREGVVQMSPGEFVPYAEESGLISTIGLWVMRRACLQVNAWNRANRPDRPLRVTVNISTVHIAQPTFVDDVRQILEDIGFPPELLILEVTETFATLDLAASVCIGTALSEVGVSLWLDDFGTGYSSLEYLRQLPVEVVKLDRSFLTDISTDPGARRFIASIVQLCRSIGREPLAEGVEQEQQRQVLLDLGCSAMQGYLFARPVPVEHLVDAVRPLPPQARDADGGRTA</sequence>
<proteinExistence type="predicted"/>
<comment type="caution">
    <text evidence="5">The sequence shown here is derived from an EMBL/GenBank/DDBJ whole genome shotgun (WGS) entry which is preliminary data.</text>
</comment>
<protein>
    <submittedName>
        <fullName evidence="5">EAL domain-containing protein</fullName>
    </submittedName>
</protein>
<dbReference type="PROSITE" id="PS50883">
    <property type="entry name" value="EAL"/>
    <property type="match status" value="1"/>
</dbReference>
<dbReference type="CDD" id="cd01948">
    <property type="entry name" value="EAL"/>
    <property type="match status" value="1"/>
</dbReference>
<feature type="transmembrane region" description="Helical" evidence="2">
    <location>
        <begin position="169"/>
        <end position="188"/>
    </location>
</feature>
<dbReference type="InterPro" id="IPR029787">
    <property type="entry name" value="Nucleotide_cyclase"/>
</dbReference>
<feature type="transmembrane region" description="Helical" evidence="2">
    <location>
        <begin position="137"/>
        <end position="157"/>
    </location>
</feature>
<dbReference type="AlphaFoldDB" id="A0A6I3IWH9"/>
<keyword evidence="2" id="KW-0812">Transmembrane</keyword>